<dbReference type="Gene3D" id="3.90.180.10">
    <property type="entry name" value="Medium-chain alcohol dehydrogenases, catalytic domain"/>
    <property type="match status" value="1"/>
</dbReference>
<comment type="caution">
    <text evidence="4">The sequence shown here is derived from an EMBL/GenBank/DDBJ whole genome shotgun (WGS) entry which is preliminary data.</text>
</comment>
<dbReference type="SUPFAM" id="SSF50129">
    <property type="entry name" value="GroES-like"/>
    <property type="match status" value="1"/>
</dbReference>
<feature type="domain" description="Alcohol dehydrogenase-like N-terminal" evidence="3">
    <location>
        <begin position="79"/>
        <end position="168"/>
    </location>
</feature>
<evidence type="ECO:0000259" key="3">
    <source>
        <dbReference type="Pfam" id="PF08240"/>
    </source>
</evidence>
<sequence>MALQMLKPRAFRLEDSLRVGSSTIYHIRLTSAILFLLFSALSLAKSIRWSLRLKRLWLVTELGKPHTLTTERAVPQPGARQVLVRVTVAGPNPHDQKSRERGLLIADSFPAPITNDVVGEVVALGTGVTNLAAGDHIVGHAAFDKTHVQKGLQEYTVLDADFSAKIPDGFTDDDGATLPTNVIAALVALFVPETLGIPAPWTEAAKSFDFKGTTLLVVGGGSNCGRFGIQLAALAGVGRIVVVGGDEPELKSYGATDVIDRHGSPDEITKRIRDVVGDELIYAYDAINPPDTQTIAINALSSTKKGKFARLLPIGPVDESQVHAKKEGYELKNVFGSSHVRPELCKPFWDHVPQYLKGGNLKPTKYEVVGLKGLEAQKVNEFLDRYRDGKKVVKTHFHLLE</sequence>
<gene>
    <name evidence="4" type="ORF">CLCR_08645</name>
</gene>
<dbReference type="VEuPathDB" id="FungiDB:G647_06712"/>
<proteinExistence type="inferred from homology"/>
<dbReference type="Proteomes" id="UP000094526">
    <property type="component" value="Unassembled WGS sequence"/>
</dbReference>
<dbReference type="EMBL" id="LGRB01000009">
    <property type="protein sequence ID" value="OCT51372.1"/>
    <property type="molecule type" value="Genomic_DNA"/>
</dbReference>
<evidence type="ECO:0000313" key="5">
    <source>
        <dbReference type="Proteomes" id="UP000094526"/>
    </source>
</evidence>
<keyword evidence="2" id="KW-0560">Oxidoreductase</keyword>
<dbReference type="OrthoDB" id="9992527at2759"/>
<dbReference type="CDD" id="cd08249">
    <property type="entry name" value="enoyl_reductase_like"/>
    <property type="match status" value="1"/>
</dbReference>
<dbReference type="VEuPathDB" id="FungiDB:CLCR_08645"/>
<dbReference type="PANTHER" id="PTHR45348">
    <property type="entry name" value="HYPOTHETICAL OXIDOREDUCTASE (EUROFUNG)"/>
    <property type="match status" value="1"/>
</dbReference>
<comment type="similarity">
    <text evidence="1">Belongs to the zinc-containing alcohol dehydrogenase family.</text>
</comment>
<dbReference type="InterPro" id="IPR013154">
    <property type="entry name" value="ADH-like_N"/>
</dbReference>
<dbReference type="InterPro" id="IPR011032">
    <property type="entry name" value="GroES-like_sf"/>
</dbReference>
<dbReference type="AlphaFoldDB" id="A0A1C1CS95"/>
<dbReference type="SUPFAM" id="SSF51735">
    <property type="entry name" value="NAD(P)-binding Rossmann-fold domains"/>
    <property type="match status" value="1"/>
</dbReference>
<dbReference type="Pfam" id="PF08240">
    <property type="entry name" value="ADH_N"/>
    <property type="match status" value="1"/>
</dbReference>
<accession>A0A1C1CS95</accession>
<evidence type="ECO:0000256" key="2">
    <source>
        <dbReference type="ARBA" id="ARBA00023002"/>
    </source>
</evidence>
<evidence type="ECO:0000313" key="4">
    <source>
        <dbReference type="EMBL" id="OCT51372.1"/>
    </source>
</evidence>
<dbReference type="InterPro" id="IPR036291">
    <property type="entry name" value="NAD(P)-bd_dom_sf"/>
</dbReference>
<evidence type="ECO:0000256" key="1">
    <source>
        <dbReference type="ARBA" id="ARBA00008072"/>
    </source>
</evidence>
<dbReference type="GO" id="GO:0016651">
    <property type="term" value="F:oxidoreductase activity, acting on NAD(P)H"/>
    <property type="evidence" value="ECO:0007669"/>
    <property type="project" value="InterPro"/>
</dbReference>
<dbReference type="Gene3D" id="3.40.50.720">
    <property type="entry name" value="NAD(P)-binding Rossmann-like Domain"/>
    <property type="match status" value="1"/>
</dbReference>
<protein>
    <submittedName>
        <fullName evidence="4">Putative alcohol dehydrogenase, zinc-containing</fullName>
    </submittedName>
</protein>
<reference evidence="5" key="1">
    <citation type="submission" date="2015-07" db="EMBL/GenBank/DDBJ databases">
        <authorList>
            <person name="Teixeira M.M."/>
            <person name="Souza R.C."/>
            <person name="Almeida L.G."/>
            <person name="Vicente V.A."/>
            <person name="de Hoog S."/>
            <person name="Bocca A.L."/>
            <person name="de Almeida S.R."/>
            <person name="Vasconcelos A.T."/>
            <person name="Felipe M.S."/>
        </authorList>
    </citation>
    <scope>NUCLEOTIDE SEQUENCE [LARGE SCALE GENOMIC DNA]</scope>
    <source>
        <strain evidence="5">KSF</strain>
    </source>
</reference>
<name>A0A1C1CS95_9EURO</name>
<dbReference type="PANTHER" id="PTHR45348:SF2">
    <property type="entry name" value="ZINC-TYPE ALCOHOL DEHYDROGENASE-LIKE PROTEIN C2E1P3.01"/>
    <property type="match status" value="1"/>
</dbReference>
<keyword evidence="5" id="KW-1185">Reference proteome</keyword>
<dbReference type="eggNOG" id="KOG1198">
    <property type="taxonomic scope" value="Eukaryota"/>
</dbReference>
<organism evidence="4 5">
    <name type="scientific">Cladophialophora carrionii</name>
    <dbReference type="NCBI Taxonomy" id="86049"/>
    <lineage>
        <taxon>Eukaryota</taxon>
        <taxon>Fungi</taxon>
        <taxon>Dikarya</taxon>
        <taxon>Ascomycota</taxon>
        <taxon>Pezizomycotina</taxon>
        <taxon>Eurotiomycetes</taxon>
        <taxon>Chaetothyriomycetidae</taxon>
        <taxon>Chaetothyriales</taxon>
        <taxon>Herpotrichiellaceae</taxon>
        <taxon>Cladophialophora</taxon>
    </lineage>
</organism>
<dbReference type="InterPro" id="IPR047122">
    <property type="entry name" value="Trans-enoyl_RdTase-like"/>
</dbReference>
<dbReference type="STRING" id="86049.A0A1C1CS95"/>